<feature type="domain" description="PIN" evidence="1">
    <location>
        <begin position="10"/>
        <end position="125"/>
    </location>
</feature>
<dbReference type="Proteomes" id="UP000184050">
    <property type="component" value="Unassembled WGS sequence"/>
</dbReference>
<name>A0A1M6P4S0_9BACT</name>
<dbReference type="OrthoDB" id="1148871at2"/>
<gene>
    <name evidence="2" type="ORF">SAMN05444280_1526</name>
</gene>
<dbReference type="InterPro" id="IPR002716">
    <property type="entry name" value="PIN_dom"/>
</dbReference>
<protein>
    <submittedName>
        <fullName evidence="2">PIN domain-containing protein</fullName>
    </submittedName>
</protein>
<dbReference type="InterPro" id="IPR029060">
    <property type="entry name" value="PIN-like_dom_sf"/>
</dbReference>
<dbReference type="Pfam" id="PF13470">
    <property type="entry name" value="PIN_3"/>
    <property type="match status" value="1"/>
</dbReference>
<dbReference type="EMBL" id="FQZE01000052">
    <property type="protein sequence ID" value="SHK02965.1"/>
    <property type="molecule type" value="Genomic_DNA"/>
</dbReference>
<dbReference type="AlphaFoldDB" id="A0A1M6P4S0"/>
<dbReference type="SUPFAM" id="SSF88723">
    <property type="entry name" value="PIN domain-like"/>
    <property type="match status" value="1"/>
</dbReference>
<reference evidence="2 3" key="1">
    <citation type="submission" date="2016-11" db="EMBL/GenBank/DDBJ databases">
        <authorList>
            <person name="Jaros S."/>
            <person name="Januszkiewicz K."/>
            <person name="Wedrychowicz H."/>
        </authorList>
    </citation>
    <scope>NUCLEOTIDE SEQUENCE [LARGE SCALE GENOMIC DNA]</scope>
    <source>
        <strain evidence="2 3">DSM 27063</strain>
    </source>
</reference>
<evidence type="ECO:0000313" key="3">
    <source>
        <dbReference type="Proteomes" id="UP000184050"/>
    </source>
</evidence>
<dbReference type="Gene3D" id="3.40.50.1010">
    <property type="entry name" value="5'-nuclease"/>
    <property type="match status" value="1"/>
</dbReference>
<sequence>MPAVPNKIKRVLLDVNVCIDIIVNRSLSPETKKELFAVFIQNKSEVFVPAFSIDTVYYILNSSMKIDKQVAKNAIQKLLKFTKLLHTTDETIHKAFVSNFSDFEDALINSLAETNKMDVILTNNISDFSKSSLLVYRPADFIALFK</sequence>
<accession>A0A1M6P4S0</accession>
<keyword evidence="3" id="KW-1185">Reference proteome</keyword>
<organism evidence="2 3">
    <name type="scientific">Tangfeifania diversioriginum</name>
    <dbReference type="NCBI Taxonomy" id="1168035"/>
    <lineage>
        <taxon>Bacteria</taxon>
        <taxon>Pseudomonadati</taxon>
        <taxon>Bacteroidota</taxon>
        <taxon>Bacteroidia</taxon>
        <taxon>Marinilabiliales</taxon>
        <taxon>Prolixibacteraceae</taxon>
        <taxon>Tangfeifania</taxon>
    </lineage>
</organism>
<proteinExistence type="predicted"/>
<evidence type="ECO:0000313" key="2">
    <source>
        <dbReference type="EMBL" id="SHK02965.1"/>
    </source>
</evidence>
<dbReference type="RefSeq" id="WP_073173875.1">
    <property type="nucleotide sequence ID" value="NZ_FQZE01000052.1"/>
</dbReference>
<evidence type="ECO:0000259" key="1">
    <source>
        <dbReference type="Pfam" id="PF13470"/>
    </source>
</evidence>
<dbReference type="STRING" id="1168035.SAMN05444280_1526"/>